<dbReference type="InterPro" id="IPR051553">
    <property type="entry name" value="Ran_GTPase-activating"/>
</dbReference>
<evidence type="ECO:0000259" key="8">
    <source>
        <dbReference type="Pfam" id="PF13290"/>
    </source>
</evidence>
<evidence type="ECO:0000256" key="6">
    <source>
        <dbReference type="ARBA" id="ARBA00022837"/>
    </source>
</evidence>
<dbReference type="Pfam" id="PF25390">
    <property type="entry name" value="WD40_RLD"/>
    <property type="match status" value="1"/>
</dbReference>
<dbReference type="PROSITE" id="PS50012">
    <property type="entry name" value="RCC1_3"/>
    <property type="match status" value="5"/>
</dbReference>
<dbReference type="GO" id="GO:0005737">
    <property type="term" value="C:cytoplasm"/>
    <property type="evidence" value="ECO:0007669"/>
    <property type="project" value="TreeGrafter"/>
</dbReference>
<dbReference type="PRINTS" id="PR00633">
    <property type="entry name" value="RCCNDNSATION"/>
</dbReference>
<dbReference type="SUPFAM" id="SSF50985">
    <property type="entry name" value="RCC1/BLIP-II"/>
    <property type="match status" value="2"/>
</dbReference>
<keyword evidence="3" id="KW-0344">Guanine-nucleotide releasing factor</keyword>
<organism evidence="10 11">
    <name type="scientific">Luteolibacter ambystomatis</name>
    <dbReference type="NCBI Taxonomy" id="2824561"/>
    <lineage>
        <taxon>Bacteria</taxon>
        <taxon>Pseudomonadati</taxon>
        <taxon>Verrucomicrobiota</taxon>
        <taxon>Verrucomicrobiia</taxon>
        <taxon>Verrucomicrobiales</taxon>
        <taxon>Verrucomicrobiaceae</taxon>
        <taxon>Luteolibacter</taxon>
    </lineage>
</organism>
<feature type="domain" description="RCC1-like" evidence="9">
    <location>
        <begin position="121"/>
        <end position="457"/>
    </location>
</feature>
<evidence type="ECO:0000256" key="7">
    <source>
        <dbReference type="SAM" id="MobiDB-lite"/>
    </source>
</evidence>
<feature type="region of interest" description="Disordered" evidence="7">
    <location>
        <begin position="572"/>
        <end position="609"/>
    </location>
</feature>
<dbReference type="InterPro" id="IPR058923">
    <property type="entry name" value="RCC1-like_dom"/>
</dbReference>
<evidence type="ECO:0000256" key="5">
    <source>
        <dbReference type="ARBA" id="ARBA00022737"/>
    </source>
</evidence>
<keyword evidence="4" id="KW-0732">Signal</keyword>
<dbReference type="AlphaFoldDB" id="A0A975G7F1"/>
<keyword evidence="2" id="KW-0964">Secreted</keyword>
<protein>
    <submittedName>
        <fullName evidence="10">Chitobiase/beta-hexosaminidase C-terminal domain-containing protein</fullName>
    </submittedName>
</protein>
<feature type="compositionally biased region" description="Polar residues" evidence="7">
    <location>
        <begin position="926"/>
        <end position="948"/>
    </location>
</feature>
<gene>
    <name evidence="10" type="ORF">KBB96_15910</name>
</gene>
<feature type="compositionally biased region" description="Low complexity" evidence="7">
    <location>
        <begin position="902"/>
        <end position="921"/>
    </location>
</feature>
<evidence type="ECO:0000313" key="11">
    <source>
        <dbReference type="Proteomes" id="UP000676169"/>
    </source>
</evidence>
<dbReference type="InterPro" id="IPR018247">
    <property type="entry name" value="EF_Hand_1_Ca_BS"/>
</dbReference>
<dbReference type="PANTHER" id="PTHR45982">
    <property type="entry name" value="REGULATOR OF CHROMOSOME CONDENSATION"/>
    <property type="match status" value="1"/>
</dbReference>
<feature type="compositionally biased region" description="Polar residues" evidence="7">
    <location>
        <begin position="588"/>
        <end position="600"/>
    </location>
</feature>
<evidence type="ECO:0000259" key="9">
    <source>
        <dbReference type="Pfam" id="PF25390"/>
    </source>
</evidence>
<evidence type="ECO:0000313" key="10">
    <source>
        <dbReference type="EMBL" id="QUE50343.1"/>
    </source>
</evidence>
<dbReference type="InterPro" id="IPR059100">
    <property type="entry name" value="TSP3_bac"/>
</dbReference>
<evidence type="ECO:0000256" key="2">
    <source>
        <dbReference type="ARBA" id="ARBA00022525"/>
    </source>
</evidence>
<sequence>MTVTCATPGAVIHYTLNGAEPTEFDPVVSSGNSVLLKRSLTLKAKAWVSSDVSSTASMAYGITGEISSGAQHVLSLKSNGVVNAWGPQLYGRLGNGVAVTTNTDATSPVSSARSSGAITNGVALAAGYYQSVVLDSFGNPWCFGYNSFGELGNNGSSHSSTAVQVVKSSGNLGGCIAVAAGQYMSGALSFDGKVYTWGSHANGRLGFGMTTGSRGYADTVRTALNTDLTGISAIEFGDTQGLALASDGKVWGWGANTNGQLGTGVGGNQAYAAKVQISSSGGDLTDVTDISSADNHSAVVRWNGSEQGTVWTFGNDGNGRLGDGNTSGNVGYPTKVKTSSTPTYLTNIVQVSAGSAHTLALDASGHVWAWGYNGLGALGNPSAANNTAFATQVRNPSDTGALQNIVWISAGGITANNFSVAVAADGTVYTWGVNNNGQLANGSNTGSRSLPAAVANLKLLPGSPDTTLSATVSQSVSPGAATLTAAPTDPDGTGNIQKVEFYSAGALVGTKTAAPWVLGLTGLSAGSYYNYAVVTDSDGNQGFSLPTTFSIISSDADGDGLLDAWETSWFGNTTSQSGSGDPDGDGVTNAQEYGQGTNPLSPADGDGDGLPDDWEIYYFGNLSRNGTEDYDHDGLSDSWEFHHKTTVKSLPAQLDSDGDGLPDDWENYYFTTGVSTNPGDDYDQDGVSNADEYALGLNPASDADGDGNHMADDWEIFWFGSASQDPDADPDGDGLTNAQEYALRLNPVNADTDGDGMPDGYEVYYQFAPKSAANDPVLKNGPGDDKDGDGLTNLQEAQKGRIANSAGEYLQVTSTSPKAIKWFAVRDKYYRLQWSTNMTTWTNEPNYYVGANQEISRLVSAVAGSEPSVIYVRALVSDRVDDKDGDGMTDDWEIAHGLDPYSDSGANGPSGDSDGDGVPNSHDTRPNSASSGALTITITSPANGSTVP</sequence>
<proteinExistence type="predicted"/>
<dbReference type="PROSITE" id="PS00018">
    <property type="entry name" value="EF_HAND_1"/>
    <property type="match status" value="1"/>
</dbReference>
<accession>A0A975G7F1</accession>
<keyword evidence="11" id="KW-1185">Reference proteome</keyword>
<evidence type="ECO:0000256" key="4">
    <source>
        <dbReference type="ARBA" id="ARBA00022729"/>
    </source>
</evidence>
<dbReference type="InterPro" id="IPR009091">
    <property type="entry name" value="RCC1/BLIP-II"/>
</dbReference>
<evidence type="ECO:0000256" key="1">
    <source>
        <dbReference type="ARBA" id="ARBA00004613"/>
    </source>
</evidence>
<comment type="subcellular location">
    <subcellularLocation>
        <location evidence="1">Secreted</location>
    </subcellularLocation>
</comment>
<dbReference type="Pfam" id="PF18884">
    <property type="entry name" value="TSP3_bac"/>
    <property type="match status" value="5"/>
</dbReference>
<keyword evidence="5" id="KW-0677">Repeat</keyword>
<dbReference type="KEGG" id="lamb:KBB96_15910"/>
<dbReference type="InterPro" id="IPR000408">
    <property type="entry name" value="Reg_chr_condens"/>
</dbReference>
<feature type="domain" description="GH29D-like beta-sandwich" evidence="8">
    <location>
        <begin position="2"/>
        <end position="54"/>
    </location>
</feature>
<dbReference type="EMBL" id="CP073100">
    <property type="protein sequence ID" value="QUE50343.1"/>
    <property type="molecule type" value="Genomic_DNA"/>
</dbReference>
<dbReference type="Gene3D" id="2.130.10.30">
    <property type="entry name" value="Regulator of chromosome condensation 1/beta-lactamase-inhibitor protein II"/>
    <property type="match status" value="2"/>
</dbReference>
<dbReference type="Proteomes" id="UP000676169">
    <property type="component" value="Chromosome"/>
</dbReference>
<dbReference type="Pfam" id="PF13290">
    <property type="entry name" value="CHB_HEX_C_1"/>
    <property type="match status" value="1"/>
</dbReference>
<keyword evidence="6" id="KW-0106">Calcium</keyword>
<reference evidence="10" key="1">
    <citation type="submission" date="2021-04" db="EMBL/GenBank/DDBJ databases">
        <title>Luteolibacter sp. 32A isolated from the skin of an Anderson's salamander (Ambystoma andersonii).</title>
        <authorList>
            <person name="Spergser J."/>
            <person name="Busse H.-J."/>
        </authorList>
    </citation>
    <scope>NUCLEOTIDE SEQUENCE</scope>
    <source>
        <strain evidence="10">32A</strain>
    </source>
</reference>
<evidence type="ECO:0000256" key="3">
    <source>
        <dbReference type="ARBA" id="ARBA00022658"/>
    </source>
</evidence>
<dbReference type="GO" id="GO:0005085">
    <property type="term" value="F:guanyl-nucleotide exchange factor activity"/>
    <property type="evidence" value="ECO:0007669"/>
    <property type="project" value="TreeGrafter"/>
</dbReference>
<feature type="region of interest" description="Disordered" evidence="7">
    <location>
        <begin position="880"/>
        <end position="948"/>
    </location>
</feature>
<dbReference type="PANTHER" id="PTHR45982:SF1">
    <property type="entry name" value="REGULATOR OF CHROMOSOME CONDENSATION"/>
    <property type="match status" value="1"/>
</dbReference>
<name>A0A975G7F1_9BACT</name>
<dbReference type="InterPro" id="IPR059177">
    <property type="entry name" value="GH29D-like_dom"/>
</dbReference>